<evidence type="ECO:0000313" key="13">
    <source>
        <dbReference type="EMBL" id="KKK35504.1"/>
    </source>
</evidence>
<dbReference type="EMBL" id="LAYZ01000001">
    <property type="protein sequence ID" value="KKK35504.1"/>
    <property type="molecule type" value="Genomic_DNA"/>
</dbReference>
<dbReference type="Gene3D" id="1.10.10.10">
    <property type="entry name" value="Winged helix-like DNA-binding domain superfamily/Winged helix DNA-binding domain"/>
    <property type="match status" value="1"/>
</dbReference>
<comment type="subcellular location">
    <subcellularLocation>
        <location evidence="2">Cytoplasm</location>
    </subcellularLocation>
</comment>
<evidence type="ECO:0000256" key="9">
    <source>
        <dbReference type="ARBA" id="ARBA00023125"/>
    </source>
</evidence>
<keyword evidence="10" id="KW-0804">Transcription</keyword>
<evidence type="ECO:0000256" key="8">
    <source>
        <dbReference type="ARBA" id="ARBA00023015"/>
    </source>
</evidence>
<comment type="similarity">
    <text evidence="3">Belongs to the Fur family.</text>
</comment>
<proteinExistence type="inferred from homology"/>
<comment type="cofactor">
    <cofactor evidence="11">
        <name>Zn(2+)</name>
        <dbReference type="ChEBI" id="CHEBI:29105"/>
    </cofactor>
    <text evidence="11">Binds 1 zinc ion per subunit.</text>
</comment>
<organism evidence="13 14">
    <name type="scientific">Salinicoccus sediminis</name>
    <dbReference type="NCBI Taxonomy" id="1432562"/>
    <lineage>
        <taxon>Bacteria</taxon>
        <taxon>Bacillati</taxon>
        <taxon>Bacillota</taxon>
        <taxon>Bacilli</taxon>
        <taxon>Bacillales</taxon>
        <taxon>Staphylococcaceae</taxon>
        <taxon>Salinicoccus</taxon>
    </lineage>
</organism>
<dbReference type="Proteomes" id="UP000034287">
    <property type="component" value="Unassembled WGS sequence"/>
</dbReference>
<evidence type="ECO:0000256" key="4">
    <source>
        <dbReference type="ARBA" id="ARBA00020910"/>
    </source>
</evidence>
<comment type="caution">
    <text evidence="13">The sequence shown here is derived from an EMBL/GenBank/DDBJ whole genome shotgun (WGS) entry which is preliminary data.</text>
</comment>
<keyword evidence="6" id="KW-0678">Repressor</keyword>
<dbReference type="CDD" id="cd07153">
    <property type="entry name" value="Fur_like"/>
    <property type="match status" value="1"/>
</dbReference>
<dbReference type="Gene3D" id="3.30.1490.190">
    <property type="match status" value="1"/>
</dbReference>
<keyword evidence="14" id="KW-1185">Reference proteome</keyword>
<dbReference type="Pfam" id="PF01475">
    <property type="entry name" value="FUR"/>
    <property type="match status" value="1"/>
</dbReference>
<feature type="binding site" evidence="11">
    <location>
        <position position="133"/>
    </location>
    <ligand>
        <name>Zn(2+)</name>
        <dbReference type="ChEBI" id="CHEBI:29105"/>
    </ligand>
</feature>
<keyword evidence="7 11" id="KW-0862">Zinc</keyword>
<evidence type="ECO:0000256" key="11">
    <source>
        <dbReference type="PIRSR" id="PIRSR602481-1"/>
    </source>
</evidence>
<name>A0A0M2SLE7_9STAP</name>
<accession>A0A0M2SLE7</accession>
<keyword evidence="9" id="KW-0238">DNA-binding</keyword>
<dbReference type="RefSeq" id="WP_046511399.1">
    <property type="nucleotide sequence ID" value="NZ_LAYZ01000001.1"/>
</dbReference>
<dbReference type="OrthoDB" id="8659436at2"/>
<reference evidence="13 14" key="1">
    <citation type="submission" date="2015-04" db="EMBL/GenBank/DDBJ databases">
        <title>Taxonomic description and genome sequence of Salinicoccus sediminis sp. nov., a novel hyper halotolerant bacterium isolated from marine sediment.</title>
        <authorList>
            <person name="Mathan Kumar R."/>
            <person name="Kaur G."/>
            <person name="Kumar N."/>
            <person name="Kumar A."/>
            <person name="Singh N.K."/>
            <person name="Kaur N."/>
            <person name="Mayilraj S."/>
        </authorList>
    </citation>
    <scope>NUCLEOTIDE SEQUENCE [LARGE SCALE GENOMIC DNA]</scope>
    <source>
        <strain evidence="13 14">SV-16</strain>
    </source>
</reference>
<keyword evidence="5" id="KW-0963">Cytoplasm</keyword>
<feature type="binding site" evidence="11">
    <location>
        <position position="99"/>
    </location>
    <ligand>
        <name>Zn(2+)</name>
        <dbReference type="ChEBI" id="CHEBI:29105"/>
    </ligand>
</feature>
<comment type="cofactor">
    <cofactor evidence="12">
        <name>Mn(2+)</name>
        <dbReference type="ChEBI" id="CHEBI:29035"/>
    </cofactor>
    <cofactor evidence="12">
        <name>Fe(2+)</name>
        <dbReference type="ChEBI" id="CHEBI:29033"/>
    </cofactor>
    <text evidence="12">Binds 1 Mn(2+) or Fe(2+) ion per subunit.</text>
</comment>
<evidence type="ECO:0000256" key="5">
    <source>
        <dbReference type="ARBA" id="ARBA00022490"/>
    </source>
</evidence>
<keyword evidence="12" id="KW-0408">Iron</keyword>
<evidence type="ECO:0000256" key="1">
    <source>
        <dbReference type="ARBA" id="ARBA00002997"/>
    </source>
</evidence>
<dbReference type="GO" id="GO:0045892">
    <property type="term" value="P:negative regulation of DNA-templated transcription"/>
    <property type="evidence" value="ECO:0007669"/>
    <property type="project" value="TreeGrafter"/>
</dbReference>
<protein>
    <recommendedName>
        <fullName evidence="4">Ferric uptake regulation protein</fullName>
    </recommendedName>
</protein>
<dbReference type="GO" id="GO:0005737">
    <property type="term" value="C:cytoplasm"/>
    <property type="evidence" value="ECO:0007669"/>
    <property type="project" value="UniProtKB-SubCell"/>
</dbReference>
<evidence type="ECO:0000256" key="12">
    <source>
        <dbReference type="PIRSR" id="PIRSR602481-2"/>
    </source>
</evidence>
<evidence type="ECO:0000256" key="6">
    <source>
        <dbReference type="ARBA" id="ARBA00022491"/>
    </source>
</evidence>
<evidence type="ECO:0000256" key="2">
    <source>
        <dbReference type="ARBA" id="ARBA00004496"/>
    </source>
</evidence>
<feature type="binding site" evidence="11">
    <location>
        <position position="136"/>
    </location>
    <ligand>
        <name>Zn(2+)</name>
        <dbReference type="ChEBI" id="CHEBI:29105"/>
    </ligand>
</feature>
<dbReference type="PANTHER" id="PTHR33202:SF1">
    <property type="entry name" value="FERRIC UPTAKE REGULATION PROTEIN"/>
    <property type="match status" value="1"/>
</dbReference>
<feature type="binding site" evidence="12">
    <location>
        <position position="125"/>
    </location>
    <ligand>
        <name>Fe cation</name>
        <dbReference type="ChEBI" id="CHEBI:24875"/>
    </ligand>
</feature>
<evidence type="ECO:0000313" key="14">
    <source>
        <dbReference type="Proteomes" id="UP000034287"/>
    </source>
</evidence>
<dbReference type="PANTHER" id="PTHR33202">
    <property type="entry name" value="ZINC UPTAKE REGULATION PROTEIN"/>
    <property type="match status" value="1"/>
</dbReference>
<feature type="binding site" evidence="12">
    <location>
        <position position="90"/>
    </location>
    <ligand>
        <name>Fe cation</name>
        <dbReference type="ChEBI" id="CHEBI:24875"/>
    </ligand>
</feature>
<dbReference type="InterPro" id="IPR002481">
    <property type="entry name" value="FUR"/>
</dbReference>
<comment type="function">
    <text evidence="1">Acts as a global negative controlling element, employing Fe(2+) as a cofactor to bind the operator of the repressed genes.</text>
</comment>
<dbReference type="InterPro" id="IPR036390">
    <property type="entry name" value="WH_DNA-bd_sf"/>
</dbReference>
<evidence type="ECO:0000256" key="3">
    <source>
        <dbReference type="ARBA" id="ARBA00007957"/>
    </source>
</evidence>
<keyword evidence="11" id="KW-0479">Metal-binding</keyword>
<gene>
    <name evidence="13" type="ORF">WN59_01335</name>
</gene>
<dbReference type="PATRIC" id="fig|1432562.3.peg.276"/>
<dbReference type="GO" id="GO:0008270">
    <property type="term" value="F:zinc ion binding"/>
    <property type="evidence" value="ECO:0007669"/>
    <property type="project" value="TreeGrafter"/>
</dbReference>
<dbReference type="GO" id="GO:1900376">
    <property type="term" value="P:regulation of secondary metabolite biosynthetic process"/>
    <property type="evidence" value="ECO:0007669"/>
    <property type="project" value="TreeGrafter"/>
</dbReference>
<sequence>MTQQLNQYKEQLKKNKLKITDKRMSMIDLFLAEDRYLSAREVQEKMNEEFPGISYDTIYRNLYTLNDIEVLEKTTFDGEMQYKISCTTHHHHHFICNSCGDTRIIHYCPFDAWADELNDVEITNHKVELYGLCRSCK</sequence>
<dbReference type="GO" id="GO:0000976">
    <property type="term" value="F:transcription cis-regulatory region binding"/>
    <property type="evidence" value="ECO:0007669"/>
    <property type="project" value="TreeGrafter"/>
</dbReference>
<dbReference type="STRING" id="1432562.WN59_01335"/>
<feature type="binding site" evidence="11">
    <location>
        <position position="96"/>
    </location>
    <ligand>
        <name>Zn(2+)</name>
        <dbReference type="ChEBI" id="CHEBI:29105"/>
    </ligand>
</feature>
<dbReference type="SUPFAM" id="SSF46785">
    <property type="entry name" value="Winged helix' DNA-binding domain"/>
    <property type="match status" value="1"/>
</dbReference>
<dbReference type="AlphaFoldDB" id="A0A0M2SLE7"/>
<dbReference type="InterPro" id="IPR043135">
    <property type="entry name" value="Fur_C"/>
</dbReference>
<keyword evidence="8" id="KW-0805">Transcription regulation</keyword>
<dbReference type="InterPro" id="IPR036388">
    <property type="entry name" value="WH-like_DNA-bd_sf"/>
</dbReference>
<evidence type="ECO:0000256" key="7">
    <source>
        <dbReference type="ARBA" id="ARBA00022833"/>
    </source>
</evidence>
<evidence type="ECO:0000256" key="10">
    <source>
        <dbReference type="ARBA" id="ARBA00023163"/>
    </source>
</evidence>
<dbReference type="GO" id="GO:0003700">
    <property type="term" value="F:DNA-binding transcription factor activity"/>
    <property type="evidence" value="ECO:0007669"/>
    <property type="project" value="InterPro"/>
</dbReference>